<sequence>MFRVIIAGTRYFNDYALLCEYADKVLARKRAEGEIVIVSGHCREVPGGGRAFFDMSMTVGFCR</sequence>
<protein>
    <submittedName>
        <fullName evidence="1">Uncharacterized protein</fullName>
    </submittedName>
</protein>
<name>A0A0H5PXV2_9ZZZZ</name>
<dbReference type="AlphaFoldDB" id="A0A0H5PXV2"/>
<reference evidence="1" key="2">
    <citation type="submission" date="2015-07" db="EMBL/GenBank/DDBJ databases">
        <title>Plasmids, circular viruses and viroids from rat gut.</title>
        <authorList>
            <person name="Jorgensen T.J."/>
            <person name="Hansen M.A."/>
            <person name="Xu Z."/>
            <person name="Tabak M.A."/>
            <person name="Sorensen S.J."/>
            <person name="Hansen L.H."/>
        </authorList>
    </citation>
    <scope>NUCLEOTIDE SEQUENCE</scope>
    <source>
        <plasmid evidence="1">pRGRH0131</plasmid>
    </source>
</reference>
<dbReference type="EMBL" id="LN852821">
    <property type="protein sequence ID" value="CRY94015.1"/>
    <property type="molecule type" value="Genomic_DNA"/>
</dbReference>
<keyword evidence="1" id="KW-0614">Plasmid</keyword>
<reference evidence="1" key="1">
    <citation type="submission" date="2015-06" db="EMBL/GenBank/DDBJ databases">
        <authorList>
            <person name="Joergensen T."/>
        </authorList>
    </citation>
    <scope>NUCLEOTIDE SEQUENCE</scope>
    <source>
        <plasmid evidence="1">pRGRH0131</plasmid>
    </source>
</reference>
<accession>A0A0H5PXV2</accession>
<proteinExistence type="predicted"/>
<organism evidence="1">
    <name type="scientific">uncultured prokaryote</name>
    <dbReference type="NCBI Taxonomy" id="198431"/>
    <lineage>
        <taxon>unclassified sequences</taxon>
        <taxon>environmental samples</taxon>
    </lineage>
</organism>
<evidence type="ECO:0000313" key="1">
    <source>
        <dbReference type="EMBL" id="CRY94015.1"/>
    </source>
</evidence>
<geneLocation type="plasmid" evidence="1">
    <name>pRGRH0131</name>
</geneLocation>